<feature type="chain" id="PRO_5032840766" description="Platelet-derived growth factor (PDGF) family profile domain-containing protein" evidence="1">
    <location>
        <begin position="20"/>
        <end position="109"/>
    </location>
</feature>
<keyword evidence="4" id="KW-1185">Reference proteome</keyword>
<dbReference type="Pfam" id="PF00341">
    <property type="entry name" value="PDGF"/>
    <property type="match status" value="1"/>
</dbReference>
<reference evidence="3" key="1">
    <citation type="submission" date="2020-08" db="EMBL/GenBank/DDBJ databases">
        <title>Genome sequencing and assembly of the red palm weevil Rhynchophorus ferrugineus.</title>
        <authorList>
            <person name="Dias G.B."/>
            <person name="Bergman C.M."/>
            <person name="Manee M."/>
        </authorList>
    </citation>
    <scope>NUCLEOTIDE SEQUENCE</scope>
    <source>
        <strain evidence="3">AA-2017</strain>
        <tissue evidence="3">Whole larva</tissue>
    </source>
</reference>
<feature type="signal peptide" evidence="1">
    <location>
        <begin position="1"/>
        <end position="19"/>
    </location>
</feature>
<sequence>MYSSLCLVLCALLACGTWGSFPCDLPQPRAFAVHELTGQIFTYSPPFIVLHRCESSGCCEDQNQSCQPDKTEDVTLSIKFDNNGELDRTIVEATNHTRCICLETINTIK</sequence>
<dbReference type="PROSITE" id="PS50278">
    <property type="entry name" value="PDGF_2"/>
    <property type="match status" value="1"/>
</dbReference>
<dbReference type="GO" id="GO:0016020">
    <property type="term" value="C:membrane"/>
    <property type="evidence" value="ECO:0007669"/>
    <property type="project" value="InterPro"/>
</dbReference>
<feature type="domain" description="Platelet-derived growth factor (PDGF) family profile" evidence="2">
    <location>
        <begin position="37"/>
        <end position="106"/>
    </location>
</feature>
<evidence type="ECO:0000313" key="4">
    <source>
        <dbReference type="Proteomes" id="UP000625711"/>
    </source>
</evidence>
<evidence type="ECO:0000256" key="1">
    <source>
        <dbReference type="SAM" id="SignalP"/>
    </source>
</evidence>
<dbReference type="InterPro" id="IPR000072">
    <property type="entry name" value="PDGF/VEGF_dom"/>
</dbReference>
<proteinExistence type="predicted"/>
<comment type="caution">
    <text evidence="3">The sequence shown here is derived from an EMBL/GenBank/DDBJ whole genome shotgun (WGS) entry which is preliminary data.</text>
</comment>
<dbReference type="AlphaFoldDB" id="A0A834M6H9"/>
<gene>
    <name evidence="3" type="ORF">GWI33_019862</name>
</gene>
<dbReference type="InterPro" id="IPR029034">
    <property type="entry name" value="Cystine-knot_cytokine"/>
</dbReference>
<organism evidence="3 4">
    <name type="scientific">Rhynchophorus ferrugineus</name>
    <name type="common">Red palm weevil</name>
    <name type="synonym">Curculio ferrugineus</name>
    <dbReference type="NCBI Taxonomy" id="354439"/>
    <lineage>
        <taxon>Eukaryota</taxon>
        <taxon>Metazoa</taxon>
        <taxon>Ecdysozoa</taxon>
        <taxon>Arthropoda</taxon>
        <taxon>Hexapoda</taxon>
        <taxon>Insecta</taxon>
        <taxon>Pterygota</taxon>
        <taxon>Neoptera</taxon>
        <taxon>Endopterygota</taxon>
        <taxon>Coleoptera</taxon>
        <taxon>Polyphaga</taxon>
        <taxon>Cucujiformia</taxon>
        <taxon>Curculionidae</taxon>
        <taxon>Dryophthorinae</taxon>
        <taxon>Rhynchophorus</taxon>
    </lineage>
</organism>
<dbReference type="PANTHER" id="PTHR21719:SF1">
    <property type="entry name" value="FI06402P-RELATED"/>
    <property type="match status" value="1"/>
</dbReference>
<dbReference type="PANTHER" id="PTHR21719">
    <property type="entry name" value="FI06402P-RELATED"/>
    <property type="match status" value="1"/>
</dbReference>
<evidence type="ECO:0000259" key="2">
    <source>
        <dbReference type="PROSITE" id="PS50278"/>
    </source>
</evidence>
<dbReference type="Gene3D" id="2.10.90.10">
    <property type="entry name" value="Cystine-knot cytokines"/>
    <property type="match status" value="1"/>
</dbReference>
<dbReference type="OrthoDB" id="6677701at2759"/>
<evidence type="ECO:0000313" key="3">
    <source>
        <dbReference type="EMBL" id="KAF7266834.1"/>
    </source>
</evidence>
<accession>A0A834M6H9</accession>
<keyword evidence="1" id="KW-0732">Signal</keyword>
<name>A0A834M6H9_RHYFE</name>
<dbReference type="GO" id="GO:0035099">
    <property type="term" value="P:hemocyte migration"/>
    <property type="evidence" value="ECO:0007669"/>
    <property type="project" value="TreeGrafter"/>
</dbReference>
<dbReference type="Proteomes" id="UP000625711">
    <property type="component" value="Unassembled WGS sequence"/>
</dbReference>
<dbReference type="SUPFAM" id="SSF57501">
    <property type="entry name" value="Cystine-knot cytokines"/>
    <property type="match status" value="1"/>
</dbReference>
<dbReference type="GO" id="GO:0008083">
    <property type="term" value="F:growth factor activity"/>
    <property type="evidence" value="ECO:0007669"/>
    <property type="project" value="InterPro"/>
</dbReference>
<protein>
    <recommendedName>
        <fullName evidence="2">Platelet-derived growth factor (PDGF) family profile domain-containing protein</fullName>
    </recommendedName>
</protein>
<dbReference type="EMBL" id="JAACXV010014493">
    <property type="protein sequence ID" value="KAF7266834.1"/>
    <property type="molecule type" value="Genomic_DNA"/>
</dbReference>